<evidence type="ECO:0000313" key="1">
    <source>
        <dbReference type="EMBL" id="BAB08200.1"/>
    </source>
</evidence>
<dbReference type="EMBL" id="AP002539">
    <property type="protein sequence ID" value="BAB08200.1"/>
    <property type="molecule type" value="Genomic_DNA"/>
</dbReference>
<dbReference type="AlphaFoldDB" id="Q7F7Z8"/>
<reference evidence="1" key="1">
    <citation type="submission" date="2000-06" db="EMBL/GenBank/DDBJ databases">
        <title>Oryza sativa nipponbare(GA3) genomic DNA, chromosome 1, PAC clone:P0433F09.</title>
        <authorList>
            <person name="Sasaki T."/>
            <person name="Matsumoto T."/>
            <person name="Yamamoto K."/>
        </authorList>
    </citation>
    <scope>NUCLEOTIDE SEQUENCE</scope>
</reference>
<accession>Q7F7Z8</accession>
<name>Q7F7Z8_ORYSJ</name>
<protein>
    <submittedName>
        <fullName evidence="1">Uncharacterized protein</fullName>
    </submittedName>
</protein>
<organism evidence="1">
    <name type="scientific">Oryza sativa subsp. japonica</name>
    <name type="common">Rice</name>
    <dbReference type="NCBI Taxonomy" id="39947"/>
    <lineage>
        <taxon>Eukaryota</taxon>
        <taxon>Viridiplantae</taxon>
        <taxon>Streptophyta</taxon>
        <taxon>Embryophyta</taxon>
        <taxon>Tracheophyta</taxon>
        <taxon>Spermatophyta</taxon>
        <taxon>Magnoliopsida</taxon>
        <taxon>Liliopsida</taxon>
        <taxon>Poales</taxon>
        <taxon>Poaceae</taxon>
        <taxon>BOP clade</taxon>
        <taxon>Oryzoideae</taxon>
        <taxon>Oryzeae</taxon>
        <taxon>Oryzinae</taxon>
        <taxon>Oryza</taxon>
        <taxon>Oryza sativa</taxon>
    </lineage>
</organism>
<sequence>MEMHRSINNVKPSGMSFEEQQNFMNAEYLSVRCGVEGEEEMGMERALVFIEEEEMGGVERKESGAEKRKRIACGLGPTALRPHMELHDPNTPI</sequence>
<proteinExistence type="predicted"/>